<sequence length="156" mass="17940">MIGHISRILEAFRPCFTRQAAYRWFVTVVLGFIVRIDHCGASSFVRWLAIRPSIYTGMLSFFRARRWKLHAILRRWWQIVLERCIPVKIDGRLVLAGDGIKVSKEAEKMPGVKRLHQEPDNSGKAPYIYGHYWGVIGVLGGWSKNNLLHPALCRAP</sequence>
<reference evidence="1 2" key="1">
    <citation type="submission" date="2019-05" db="EMBL/GenBank/DDBJ databases">
        <title>The Complete Genome Sequence of the n-alkane-degrading Desulfoglaeba alkanexedens ALDC reveals multiple alkylsuccinate synthase gene clusters.</title>
        <authorList>
            <person name="Callaghan A.V."/>
            <person name="Davidova I.A."/>
            <person name="Duncan K.E."/>
            <person name="Morris B."/>
            <person name="McInerney M.J."/>
        </authorList>
    </citation>
    <scope>NUCLEOTIDE SEQUENCE [LARGE SCALE GENOMIC DNA]</scope>
    <source>
        <strain evidence="1 2">ALDC</strain>
    </source>
</reference>
<reference evidence="1 2" key="2">
    <citation type="submission" date="2019-05" db="EMBL/GenBank/DDBJ databases">
        <authorList>
            <person name="Suflita J.M."/>
            <person name="Marks C.R."/>
        </authorList>
    </citation>
    <scope>NUCLEOTIDE SEQUENCE [LARGE SCALE GENOMIC DNA]</scope>
    <source>
        <strain evidence="1 2">ALDC</strain>
    </source>
</reference>
<dbReference type="OrthoDB" id="5418094at2"/>
<dbReference type="KEGG" id="dax:FDQ92_06955"/>
<dbReference type="EMBL" id="CP040098">
    <property type="protein sequence ID" value="QCQ21934.1"/>
    <property type="molecule type" value="Genomic_DNA"/>
</dbReference>
<dbReference type="AlphaFoldDB" id="A0A4P8L2I4"/>
<dbReference type="Proteomes" id="UP000298602">
    <property type="component" value="Chromosome"/>
</dbReference>
<accession>A0A4P8L2I4</accession>
<proteinExistence type="predicted"/>
<evidence type="ECO:0000313" key="1">
    <source>
        <dbReference type="EMBL" id="QCQ21934.1"/>
    </source>
</evidence>
<keyword evidence="2" id="KW-1185">Reference proteome</keyword>
<protein>
    <submittedName>
        <fullName evidence="1">Transposase</fullName>
    </submittedName>
</protein>
<name>A0A4P8L2I4_9BACT</name>
<gene>
    <name evidence="1" type="ORF">FDQ92_06955</name>
</gene>
<dbReference type="RefSeq" id="WP_137423903.1">
    <property type="nucleotide sequence ID" value="NZ_CP040098.1"/>
</dbReference>
<organism evidence="1 2">
    <name type="scientific">Desulfoglaeba alkanexedens ALDC</name>
    <dbReference type="NCBI Taxonomy" id="980445"/>
    <lineage>
        <taxon>Bacteria</taxon>
        <taxon>Pseudomonadati</taxon>
        <taxon>Thermodesulfobacteriota</taxon>
        <taxon>Syntrophobacteria</taxon>
        <taxon>Syntrophobacterales</taxon>
        <taxon>Syntrophobacteraceae</taxon>
        <taxon>Desulfoglaeba</taxon>
    </lineage>
</organism>
<evidence type="ECO:0000313" key="2">
    <source>
        <dbReference type="Proteomes" id="UP000298602"/>
    </source>
</evidence>